<keyword evidence="1" id="KW-0812">Transmembrane</keyword>
<accession>A0A089ZB06</accession>
<evidence type="ECO:0000313" key="3">
    <source>
        <dbReference type="Proteomes" id="UP000029661"/>
    </source>
</evidence>
<dbReference type="Gene3D" id="1.20.1280.290">
    <property type="match status" value="1"/>
</dbReference>
<dbReference type="AlphaFoldDB" id="A0A089ZB06"/>
<protein>
    <submittedName>
        <fullName evidence="2">Uncharacterized protein</fullName>
    </submittedName>
</protein>
<name>A0A089ZB06_METFO</name>
<dbReference type="EMBL" id="CP006933">
    <property type="protein sequence ID" value="AIS31966.1"/>
    <property type="molecule type" value="Genomic_DNA"/>
</dbReference>
<sequence>MYFTAGLILVIIAWIIQFYKTVIQKDNNINPYFLILYVIGVIFLVIGNLLANDIFTGILNLISALLPLLICIALLRN</sequence>
<dbReference type="Proteomes" id="UP000029661">
    <property type="component" value="Chromosome"/>
</dbReference>
<evidence type="ECO:0000313" key="2">
    <source>
        <dbReference type="EMBL" id="AIS31966.1"/>
    </source>
</evidence>
<evidence type="ECO:0000256" key="1">
    <source>
        <dbReference type="SAM" id="Phobius"/>
    </source>
</evidence>
<proteinExistence type="predicted"/>
<feature type="transmembrane region" description="Helical" evidence="1">
    <location>
        <begin position="32"/>
        <end position="51"/>
    </location>
</feature>
<dbReference type="KEGG" id="mfc:BRM9_1150"/>
<dbReference type="OrthoDB" id="379173at2157"/>
<reference evidence="2 3" key="1">
    <citation type="submission" date="2013-12" db="EMBL/GenBank/DDBJ databases">
        <title>The complete genome sequence of Methanobacterium sp. BRM9.</title>
        <authorList>
            <consortium name="Pastoral Greenhouse Gas Research Consortium"/>
            <person name="Kelly W.J."/>
            <person name="Leahy S.C."/>
            <person name="Perry R."/>
            <person name="Li D."/>
            <person name="Altermann E."/>
            <person name="Lambie S.C."/>
            <person name="Attwood G.T."/>
        </authorList>
    </citation>
    <scope>NUCLEOTIDE SEQUENCE [LARGE SCALE GENOMIC DNA]</scope>
    <source>
        <strain evidence="2 3">BRM9</strain>
    </source>
</reference>
<feature type="transmembrane region" description="Helical" evidence="1">
    <location>
        <begin position="6"/>
        <end position="23"/>
    </location>
</feature>
<feature type="transmembrane region" description="Helical" evidence="1">
    <location>
        <begin position="57"/>
        <end position="75"/>
    </location>
</feature>
<organism evidence="2 3">
    <name type="scientific">Methanobacterium formicicum</name>
    <dbReference type="NCBI Taxonomy" id="2162"/>
    <lineage>
        <taxon>Archaea</taxon>
        <taxon>Methanobacteriati</taxon>
        <taxon>Methanobacteriota</taxon>
        <taxon>Methanomada group</taxon>
        <taxon>Methanobacteria</taxon>
        <taxon>Methanobacteriales</taxon>
        <taxon>Methanobacteriaceae</taxon>
        <taxon>Methanobacterium</taxon>
    </lineage>
</organism>
<keyword evidence="1" id="KW-0472">Membrane</keyword>
<gene>
    <name evidence="2" type="ORF">BRM9_1150</name>
</gene>
<keyword evidence="1" id="KW-1133">Transmembrane helix</keyword>